<keyword evidence="1" id="KW-1133">Transmembrane helix</keyword>
<evidence type="ECO:0000313" key="3">
    <source>
        <dbReference type="Proteomes" id="UP000014541"/>
    </source>
</evidence>
<proteinExistence type="predicted"/>
<dbReference type="HOGENOM" id="CLU_1365724_0_0_12"/>
<sequence>MGKGKKKYLIKRVYSLLIIFFSLLTCLFGSCSILFTSQEKIDELTEKFDNNLLQKNEKKEIKSIYKDMIKGGKFISPEASKILKYYISDHTDDLYIKSKYFYKSEYIKKILKENVNKEIIGPVYLKIKDDARIAYAVNGFYINTNKKTVYQYIDFAPRNDKSTYTYFDLPQRRLKIADRLIRVFEEDGGCKPFTVYILYE</sequence>
<dbReference type="PROSITE" id="PS51257">
    <property type="entry name" value="PROKAR_LIPOPROTEIN"/>
    <property type="match status" value="1"/>
</dbReference>
<organism evidence="2 3">
    <name type="scientific">Treponema maltophilum ATCC 51939</name>
    <dbReference type="NCBI Taxonomy" id="1125699"/>
    <lineage>
        <taxon>Bacteria</taxon>
        <taxon>Pseudomonadati</taxon>
        <taxon>Spirochaetota</taxon>
        <taxon>Spirochaetia</taxon>
        <taxon>Spirochaetales</taxon>
        <taxon>Treponemataceae</taxon>
        <taxon>Treponema</taxon>
    </lineage>
</organism>
<reference evidence="2 3" key="1">
    <citation type="submission" date="2013-04" db="EMBL/GenBank/DDBJ databases">
        <title>The Genome Sequence of Treponema maltophilum ATCC 51939.</title>
        <authorList>
            <consortium name="The Broad Institute Genomics Platform"/>
            <person name="Earl A."/>
            <person name="Ward D."/>
            <person name="Feldgarden M."/>
            <person name="Gevers D."/>
            <person name="Leonetti C."/>
            <person name="Blanton J.M."/>
            <person name="Dewhirst F.E."/>
            <person name="Izard J."/>
            <person name="Walker B."/>
            <person name="Young S."/>
            <person name="Zeng Q."/>
            <person name="Gargeya S."/>
            <person name="Fitzgerald M."/>
            <person name="Haas B."/>
            <person name="Abouelleil A."/>
            <person name="Allen A.W."/>
            <person name="Alvarado L."/>
            <person name="Arachchi H.M."/>
            <person name="Berlin A.M."/>
            <person name="Chapman S.B."/>
            <person name="Gainer-Dewar J."/>
            <person name="Goldberg J."/>
            <person name="Griggs A."/>
            <person name="Gujja S."/>
            <person name="Hansen M."/>
            <person name="Howarth C."/>
            <person name="Imamovic A."/>
            <person name="Ireland A."/>
            <person name="Larimer J."/>
            <person name="McCowan C."/>
            <person name="Murphy C."/>
            <person name="Pearson M."/>
            <person name="Poon T.W."/>
            <person name="Priest M."/>
            <person name="Roberts A."/>
            <person name="Saif S."/>
            <person name="Shea T."/>
            <person name="Sisk P."/>
            <person name="Sykes S."/>
            <person name="Wortman J."/>
            <person name="Nusbaum C."/>
            <person name="Birren B."/>
        </authorList>
    </citation>
    <scope>NUCLEOTIDE SEQUENCE [LARGE SCALE GENOMIC DNA]</scope>
    <source>
        <strain evidence="2 3">ATCC 51939</strain>
    </source>
</reference>
<keyword evidence="1" id="KW-0812">Transmembrane</keyword>
<dbReference type="Proteomes" id="UP000014541">
    <property type="component" value="Unassembled WGS sequence"/>
</dbReference>
<dbReference type="EMBL" id="ATFF01000002">
    <property type="protein sequence ID" value="EPF32195.1"/>
    <property type="molecule type" value="Genomic_DNA"/>
</dbReference>
<keyword evidence="1" id="KW-0472">Membrane</keyword>
<dbReference type="STRING" id="1125699.HMPREF9194_00190"/>
<evidence type="ECO:0008006" key="4">
    <source>
        <dbReference type="Google" id="ProtNLM"/>
    </source>
</evidence>
<protein>
    <recommendedName>
        <fullName evidence="4">Lipoprotein</fullName>
    </recommendedName>
</protein>
<dbReference type="AlphaFoldDB" id="S3K3V8"/>
<evidence type="ECO:0000256" key="1">
    <source>
        <dbReference type="SAM" id="Phobius"/>
    </source>
</evidence>
<name>S3K3V8_TREMA</name>
<gene>
    <name evidence="2" type="ORF">HMPREF9194_00190</name>
</gene>
<evidence type="ECO:0000313" key="2">
    <source>
        <dbReference type="EMBL" id="EPF32195.1"/>
    </source>
</evidence>
<dbReference type="RefSeq" id="WP_016524492.1">
    <property type="nucleotide sequence ID" value="NZ_KE332518.1"/>
</dbReference>
<feature type="transmembrane region" description="Helical" evidence="1">
    <location>
        <begin position="12"/>
        <end position="35"/>
    </location>
</feature>
<keyword evidence="3" id="KW-1185">Reference proteome</keyword>
<comment type="caution">
    <text evidence="2">The sequence shown here is derived from an EMBL/GenBank/DDBJ whole genome shotgun (WGS) entry which is preliminary data.</text>
</comment>
<accession>S3K3V8</accession>
<dbReference type="eggNOG" id="ENOG5031D5G">
    <property type="taxonomic scope" value="Bacteria"/>
</dbReference>
<dbReference type="PATRIC" id="fig|1125699.3.peg.191"/>